<reference evidence="2 3" key="1">
    <citation type="journal article" date="2019" name="Nat. Ecol. Evol.">
        <title>Megaphylogeny resolves global patterns of mushroom evolution.</title>
        <authorList>
            <person name="Varga T."/>
            <person name="Krizsan K."/>
            <person name="Foldi C."/>
            <person name="Dima B."/>
            <person name="Sanchez-Garcia M."/>
            <person name="Sanchez-Ramirez S."/>
            <person name="Szollosi G.J."/>
            <person name="Szarkandi J.G."/>
            <person name="Papp V."/>
            <person name="Albert L."/>
            <person name="Andreopoulos W."/>
            <person name="Angelini C."/>
            <person name="Antonin V."/>
            <person name="Barry K.W."/>
            <person name="Bougher N.L."/>
            <person name="Buchanan P."/>
            <person name="Buyck B."/>
            <person name="Bense V."/>
            <person name="Catcheside P."/>
            <person name="Chovatia M."/>
            <person name="Cooper J."/>
            <person name="Damon W."/>
            <person name="Desjardin D."/>
            <person name="Finy P."/>
            <person name="Geml J."/>
            <person name="Haridas S."/>
            <person name="Hughes K."/>
            <person name="Justo A."/>
            <person name="Karasinski D."/>
            <person name="Kautmanova I."/>
            <person name="Kiss B."/>
            <person name="Kocsube S."/>
            <person name="Kotiranta H."/>
            <person name="LaButti K.M."/>
            <person name="Lechner B.E."/>
            <person name="Liimatainen K."/>
            <person name="Lipzen A."/>
            <person name="Lukacs Z."/>
            <person name="Mihaltcheva S."/>
            <person name="Morgado L.N."/>
            <person name="Niskanen T."/>
            <person name="Noordeloos M.E."/>
            <person name="Ohm R.A."/>
            <person name="Ortiz-Santana B."/>
            <person name="Ovrebo C."/>
            <person name="Racz N."/>
            <person name="Riley R."/>
            <person name="Savchenko A."/>
            <person name="Shiryaev A."/>
            <person name="Soop K."/>
            <person name="Spirin V."/>
            <person name="Szebenyi C."/>
            <person name="Tomsovsky M."/>
            <person name="Tulloss R.E."/>
            <person name="Uehling J."/>
            <person name="Grigoriev I.V."/>
            <person name="Vagvolgyi C."/>
            <person name="Papp T."/>
            <person name="Martin F.M."/>
            <person name="Miettinen O."/>
            <person name="Hibbett D.S."/>
            <person name="Nagy L.G."/>
        </authorList>
    </citation>
    <scope>NUCLEOTIDE SEQUENCE [LARGE SCALE GENOMIC DNA]</scope>
    <source>
        <strain evidence="2 3">OMC1185</strain>
    </source>
</reference>
<sequence>MPAKSDTVSCIREGLKHQVQATFSSDGRAMAHEVGQEQNNSSKTYSRRATFSVDLANPSSVSCVVSSIAFTPRFPLRQFQASTTSLVTSSAVIALLIFGLSMLATYST</sequence>
<keyword evidence="3" id="KW-1185">Reference proteome</keyword>
<keyword evidence="1" id="KW-1133">Transmembrane helix</keyword>
<dbReference type="Proteomes" id="UP000305948">
    <property type="component" value="Unassembled WGS sequence"/>
</dbReference>
<keyword evidence="1" id="KW-0812">Transmembrane</keyword>
<accession>A0A5C3MQ14</accession>
<evidence type="ECO:0000313" key="3">
    <source>
        <dbReference type="Proteomes" id="UP000305948"/>
    </source>
</evidence>
<feature type="transmembrane region" description="Helical" evidence="1">
    <location>
        <begin position="86"/>
        <end position="106"/>
    </location>
</feature>
<proteinExistence type="predicted"/>
<evidence type="ECO:0000313" key="2">
    <source>
        <dbReference type="EMBL" id="TFK47482.1"/>
    </source>
</evidence>
<name>A0A5C3MQ14_9AGAM</name>
<dbReference type="EMBL" id="ML213523">
    <property type="protein sequence ID" value="TFK47482.1"/>
    <property type="molecule type" value="Genomic_DNA"/>
</dbReference>
<evidence type="ECO:0000256" key="1">
    <source>
        <dbReference type="SAM" id="Phobius"/>
    </source>
</evidence>
<dbReference type="AlphaFoldDB" id="A0A5C3MQ14"/>
<organism evidence="2 3">
    <name type="scientific">Heliocybe sulcata</name>
    <dbReference type="NCBI Taxonomy" id="5364"/>
    <lineage>
        <taxon>Eukaryota</taxon>
        <taxon>Fungi</taxon>
        <taxon>Dikarya</taxon>
        <taxon>Basidiomycota</taxon>
        <taxon>Agaricomycotina</taxon>
        <taxon>Agaricomycetes</taxon>
        <taxon>Gloeophyllales</taxon>
        <taxon>Gloeophyllaceae</taxon>
        <taxon>Heliocybe</taxon>
    </lineage>
</organism>
<keyword evidence="1" id="KW-0472">Membrane</keyword>
<protein>
    <submittedName>
        <fullName evidence="2">Uncharacterized protein</fullName>
    </submittedName>
</protein>
<gene>
    <name evidence="2" type="ORF">OE88DRAFT_1647649</name>
</gene>